<organism evidence="11 12">
    <name type="scientific">Orchesella dallaii</name>
    <dbReference type="NCBI Taxonomy" id="48710"/>
    <lineage>
        <taxon>Eukaryota</taxon>
        <taxon>Metazoa</taxon>
        <taxon>Ecdysozoa</taxon>
        <taxon>Arthropoda</taxon>
        <taxon>Hexapoda</taxon>
        <taxon>Collembola</taxon>
        <taxon>Entomobryomorpha</taxon>
        <taxon>Entomobryoidea</taxon>
        <taxon>Orchesellidae</taxon>
        <taxon>Orchesellinae</taxon>
        <taxon>Orchesella</taxon>
    </lineage>
</organism>
<keyword evidence="9" id="KW-1133">Transmembrane helix</keyword>
<reference evidence="11 12" key="1">
    <citation type="submission" date="2024-08" db="EMBL/GenBank/DDBJ databases">
        <authorList>
            <person name="Cucini C."/>
            <person name="Frati F."/>
        </authorList>
    </citation>
    <scope>NUCLEOTIDE SEQUENCE [LARGE SCALE GENOMIC DNA]</scope>
</reference>
<comment type="caution">
    <text evidence="11">The sequence shown here is derived from an EMBL/GenBank/DDBJ whole genome shotgun (WGS) entry which is preliminary data.</text>
</comment>
<dbReference type="Gene3D" id="3.10.200.10">
    <property type="entry name" value="Alpha carbonic anhydrase"/>
    <property type="match status" value="1"/>
</dbReference>
<keyword evidence="4 8" id="KW-0479">Metal-binding</keyword>
<feature type="transmembrane region" description="Helical" evidence="9">
    <location>
        <begin position="21"/>
        <end position="41"/>
    </location>
</feature>
<evidence type="ECO:0000256" key="5">
    <source>
        <dbReference type="ARBA" id="ARBA00022833"/>
    </source>
</evidence>
<dbReference type="PANTHER" id="PTHR18952:SF265">
    <property type="entry name" value="CARBONIC ANHYDRASE"/>
    <property type="match status" value="1"/>
</dbReference>
<dbReference type="SUPFAM" id="SSF51069">
    <property type="entry name" value="Carbonic anhydrase"/>
    <property type="match status" value="1"/>
</dbReference>
<keyword evidence="12" id="KW-1185">Reference proteome</keyword>
<comment type="similarity">
    <text evidence="2 8">Belongs to the alpha-carbonic anhydrase family.</text>
</comment>
<dbReference type="Pfam" id="PF00194">
    <property type="entry name" value="Carb_anhydrase"/>
    <property type="match status" value="1"/>
</dbReference>
<dbReference type="CDD" id="cd00326">
    <property type="entry name" value="alpha_CA"/>
    <property type="match status" value="1"/>
</dbReference>
<evidence type="ECO:0000256" key="8">
    <source>
        <dbReference type="RuleBase" id="RU367011"/>
    </source>
</evidence>
<evidence type="ECO:0000256" key="6">
    <source>
        <dbReference type="ARBA" id="ARBA00023239"/>
    </source>
</evidence>
<comment type="catalytic activity">
    <reaction evidence="7 8">
        <text>hydrogencarbonate + H(+) = CO2 + H2O</text>
        <dbReference type="Rhea" id="RHEA:10748"/>
        <dbReference type="ChEBI" id="CHEBI:15377"/>
        <dbReference type="ChEBI" id="CHEBI:15378"/>
        <dbReference type="ChEBI" id="CHEBI:16526"/>
        <dbReference type="ChEBI" id="CHEBI:17544"/>
        <dbReference type="EC" id="4.2.1.1"/>
    </reaction>
</comment>
<keyword evidence="9" id="KW-0472">Membrane</keyword>
<evidence type="ECO:0000256" key="1">
    <source>
        <dbReference type="ARBA" id="ARBA00002904"/>
    </source>
</evidence>
<dbReference type="InterPro" id="IPR036398">
    <property type="entry name" value="CA_dom_sf"/>
</dbReference>
<dbReference type="EMBL" id="CAXLJM020000068">
    <property type="protein sequence ID" value="CAL8122330.1"/>
    <property type="molecule type" value="Genomic_DNA"/>
</dbReference>
<dbReference type="EC" id="4.2.1.1" evidence="3 8"/>
<evidence type="ECO:0000256" key="4">
    <source>
        <dbReference type="ARBA" id="ARBA00022723"/>
    </source>
</evidence>
<evidence type="ECO:0000256" key="7">
    <source>
        <dbReference type="ARBA" id="ARBA00048348"/>
    </source>
</evidence>
<dbReference type="PANTHER" id="PTHR18952">
    <property type="entry name" value="CARBONIC ANHYDRASE"/>
    <property type="match status" value="1"/>
</dbReference>
<dbReference type="PROSITE" id="PS51144">
    <property type="entry name" value="ALPHA_CA_2"/>
    <property type="match status" value="1"/>
</dbReference>
<gene>
    <name evidence="11" type="ORF">ODALV1_LOCUS19751</name>
</gene>
<dbReference type="InterPro" id="IPR023561">
    <property type="entry name" value="Carbonic_anhydrase_a-class"/>
</dbReference>
<evidence type="ECO:0000256" key="3">
    <source>
        <dbReference type="ARBA" id="ARBA00012925"/>
    </source>
</evidence>
<name>A0ABP1REL3_9HEXA</name>
<keyword evidence="5 8" id="KW-0862">Zinc</keyword>
<keyword evidence="6 8" id="KW-0456">Lyase</keyword>
<dbReference type="PROSITE" id="PS00162">
    <property type="entry name" value="ALPHA_CA_1"/>
    <property type="match status" value="1"/>
</dbReference>
<evidence type="ECO:0000256" key="9">
    <source>
        <dbReference type="SAM" id="Phobius"/>
    </source>
</evidence>
<dbReference type="InterPro" id="IPR001148">
    <property type="entry name" value="CA_dom"/>
</dbReference>
<comment type="function">
    <text evidence="1 8">Reversible hydration of carbon dioxide.</text>
</comment>
<dbReference type="SMART" id="SM01057">
    <property type="entry name" value="Carb_anhydrase"/>
    <property type="match status" value="1"/>
</dbReference>
<accession>A0ABP1REL3</accession>
<evidence type="ECO:0000313" key="12">
    <source>
        <dbReference type="Proteomes" id="UP001642540"/>
    </source>
</evidence>
<dbReference type="InterPro" id="IPR018338">
    <property type="entry name" value="Carbonic_anhydrase_a-class_CS"/>
</dbReference>
<dbReference type="Proteomes" id="UP001642540">
    <property type="component" value="Unassembled WGS sequence"/>
</dbReference>
<comment type="cofactor">
    <cofactor evidence="8">
        <name>Zn(2+)</name>
        <dbReference type="ChEBI" id="CHEBI:29105"/>
    </cofactor>
</comment>
<sequence>MWKHSLQFLSTQKLQIHTATTIISISLILFSSAVVLVNGAGSDANWCYDSLSCGPETWGGTCLTGKLQSPINLELSSVKKVAKSVNLVLSREYGTLNSFFLQNNGFSVSLLLNPDETSPCLVRGTGFLPNEPYYFSSFHFHWGPDDYTGSEHQINGRKFPLELHMIHRQVGDPNKLAVFGILYKISETDNPTLAPIVDNLILVQNATDLLTLIPVPAAVKLVDFLPKKVRVLRYQGSLTTPPCTEGVVWTVFDDIQTISARQLMKFRSLLKKDTRPIRNNFRPVVPTYTEQRKSVLYMKSIVPSLSSVKRNG</sequence>
<keyword evidence="9" id="KW-0812">Transmembrane</keyword>
<feature type="domain" description="Alpha-carbonic anhydrase" evidence="10">
    <location>
        <begin position="44"/>
        <end position="300"/>
    </location>
</feature>
<proteinExistence type="inferred from homology"/>
<evidence type="ECO:0000256" key="2">
    <source>
        <dbReference type="ARBA" id="ARBA00010718"/>
    </source>
</evidence>
<protein>
    <recommendedName>
        <fullName evidence="3 8">Carbonic anhydrase</fullName>
        <ecNumber evidence="3 8">4.2.1.1</ecNumber>
    </recommendedName>
</protein>
<evidence type="ECO:0000259" key="10">
    <source>
        <dbReference type="PROSITE" id="PS51144"/>
    </source>
</evidence>
<evidence type="ECO:0000313" key="11">
    <source>
        <dbReference type="EMBL" id="CAL8122330.1"/>
    </source>
</evidence>